<dbReference type="Proteomes" id="UP000050514">
    <property type="component" value="Unassembled WGS sequence"/>
</dbReference>
<gene>
    <name evidence="1" type="ORF">AC812_12140</name>
</gene>
<dbReference type="EMBL" id="LGHJ01000017">
    <property type="protein sequence ID" value="KPL74539.1"/>
    <property type="molecule type" value="Genomic_DNA"/>
</dbReference>
<reference evidence="1 2" key="1">
    <citation type="submission" date="2015-07" db="EMBL/GenBank/DDBJ databases">
        <title>Draft genome of Bellilinea caldifistulae DSM 17877.</title>
        <authorList>
            <person name="Hemp J."/>
            <person name="Ward L.M."/>
            <person name="Pace L.A."/>
            <person name="Fischer W.W."/>
        </authorList>
    </citation>
    <scope>NUCLEOTIDE SEQUENCE [LARGE SCALE GENOMIC DNA]</scope>
    <source>
        <strain evidence="1 2">GOMI-1</strain>
    </source>
</reference>
<sequence length="167" mass="17816">MANILTTAEAASVLRCTIDNEEMLRLLPQVDAYIKRATGRDWTADPVIAPEAKNAARMLLVLWFENPGMIASGIATLNHGLTAALVQLEAMALNYHTFEGLSGSGYISLPGVKRGDVVASVTGIIGLSGDQSASFETVISLDDHLKQVASDLSGKWFRAHIIPPGDL</sequence>
<organism evidence="1 2">
    <name type="scientific">Bellilinea caldifistulae</name>
    <dbReference type="NCBI Taxonomy" id="360411"/>
    <lineage>
        <taxon>Bacteria</taxon>
        <taxon>Bacillati</taxon>
        <taxon>Chloroflexota</taxon>
        <taxon>Anaerolineae</taxon>
        <taxon>Anaerolineales</taxon>
        <taxon>Anaerolineaceae</taxon>
        <taxon>Bellilinea</taxon>
    </lineage>
</organism>
<proteinExistence type="predicted"/>
<comment type="caution">
    <text evidence="1">The sequence shown here is derived from an EMBL/GenBank/DDBJ whole genome shotgun (WGS) entry which is preliminary data.</text>
</comment>
<accession>A0A0P6XGU8</accession>
<evidence type="ECO:0000313" key="1">
    <source>
        <dbReference type="EMBL" id="KPL74539.1"/>
    </source>
</evidence>
<name>A0A0P6XGU8_9CHLR</name>
<protein>
    <recommendedName>
        <fullName evidence="3">Phage gp6-like head-tail connector protein</fullName>
    </recommendedName>
</protein>
<evidence type="ECO:0008006" key="3">
    <source>
        <dbReference type="Google" id="ProtNLM"/>
    </source>
</evidence>
<dbReference type="AlphaFoldDB" id="A0A0P6XGU8"/>
<dbReference type="STRING" id="360411.AC812_12140"/>
<dbReference type="RefSeq" id="WP_061918832.1">
    <property type="nucleotide sequence ID" value="NZ_DF967971.1"/>
</dbReference>
<keyword evidence="2" id="KW-1185">Reference proteome</keyword>
<evidence type="ECO:0000313" key="2">
    <source>
        <dbReference type="Proteomes" id="UP000050514"/>
    </source>
</evidence>